<keyword evidence="1" id="KW-1133">Transmembrane helix</keyword>
<feature type="transmembrane region" description="Helical" evidence="1">
    <location>
        <begin position="45"/>
        <end position="64"/>
    </location>
</feature>
<evidence type="ECO:0000256" key="1">
    <source>
        <dbReference type="SAM" id="Phobius"/>
    </source>
</evidence>
<evidence type="ECO:0008006" key="4">
    <source>
        <dbReference type="Google" id="ProtNLM"/>
    </source>
</evidence>
<reference evidence="2 3" key="1">
    <citation type="journal article" date="2016" name="Nat. Commun.">
        <title>Thousands of microbial genomes shed light on interconnected biogeochemical processes in an aquifer system.</title>
        <authorList>
            <person name="Anantharaman K."/>
            <person name="Brown C.T."/>
            <person name="Hug L.A."/>
            <person name="Sharon I."/>
            <person name="Castelle C.J."/>
            <person name="Probst A.J."/>
            <person name="Thomas B.C."/>
            <person name="Singh A."/>
            <person name="Wilkins M.J."/>
            <person name="Karaoz U."/>
            <person name="Brodie E.L."/>
            <person name="Williams K.H."/>
            <person name="Hubbard S.S."/>
            <person name="Banfield J.F."/>
        </authorList>
    </citation>
    <scope>NUCLEOTIDE SEQUENCE [LARGE SCALE GENOMIC DNA]</scope>
</reference>
<name>A0A1F6AR35_9BACT</name>
<keyword evidence="1" id="KW-0812">Transmembrane</keyword>
<organism evidence="2 3">
    <name type="scientific">Candidatus Gottesmanbacteria bacterium RIFCSPLOWO2_01_FULL_39_12b</name>
    <dbReference type="NCBI Taxonomy" id="1798388"/>
    <lineage>
        <taxon>Bacteria</taxon>
        <taxon>Candidatus Gottesmaniibacteriota</taxon>
    </lineage>
</organism>
<proteinExistence type="predicted"/>
<feature type="transmembrane region" description="Helical" evidence="1">
    <location>
        <begin position="164"/>
        <end position="181"/>
    </location>
</feature>
<dbReference type="Proteomes" id="UP000176609">
    <property type="component" value="Unassembled WGS sequence"/>
</dbReference>
<feature type="transmembrane region" description="Helical" evidence="1">
    <location>
        <begin position="119"/>
        <end position="143"/>
    </location>
</feature>
<sequence>MYDILHGRLTLLGPKLSFGGYYLGPYYYYLFSHFLLLTRYYPDGALIFNAFLFSISATLIFIILKKNTNTWFSLIPTLWIVFNSYFLFSARNPGNAFTYVSFLTLYITYILFYKIESRLITFLLGIISGLIANFHPVSLLVLIPATIIQLLTKKQKVAIKAKAIIIYLLGIIIMYIPLIIFEVRHGFIMFTNTFIAGSLNVFTNSLNQVSQVVPSKNPFMNFFILNNLIGFWIIPSLLTLQILIFLYL</sequence>
<dbReference type="EMBL" id="MFJR01000007">
    <property type="protein sequence ID" value="OGG26737.1"/>
    <property type="molecule type" value="Genomic_DNA"/>
</dbReference>
<feature type="transmembrane region" description="Helical" evidence="1">
    <location>
        <begin position="187"/>
        <end position="207"/>
    </location>
</feature>
<evidence type="ECO:0000313" key="2">
    <source>
        <dbReference type="EMBL" id="OGG26737.1"/>
    </source>
</evidence>
<feature type="transmembrane region" description="Helical" evidence="1">
    <location>
        <begin position="95"/>
        <end position="113"/>
    </location>
</feature>
<evidence type="ECO:0000313" key="3">
    <source>
        <dbReference type="Proteomes" id="UP000176609"/>
    </source>
</evidence>
<accession>A0A1F6AR35</accession>
<feature type="transmembrane region" description="Helical" evidence="1">
    <location>
        <begin position="219"/>
        <end position="247"/>
    </location>
</feature>
<feature type="transmembrane region" description="Helical" evidence="1">
    <location>
        <begin position="20"/>
        <end position="38"/>
    </location>
</feature>
<comment type="caution">
    <text evidence="2">The sequence shown here is derived from an EMBL/GenBank/DDBJ whole genome shotgun (WGS) entry which is preliminary data.</text>
</comment>
<dbReference type="AlphaFoldDB" id="A0A1F6AR35"/>
<feature type="transmembrane region" description="Helical" evidence="1">
    <location>
        <begin position="70"/>
        <end position="88"/>
    </location>
</feature>
<protein>
    <recommendedName>
        <fullName evidence="4">Glycosyltransferase RgtA/B/C/D-like domain-containing protein</fullName>
    </recommendedName>
</protein>
<gene>
    <name evidence="2" type="ORF">A2960_01020</name>
</gene>
<keyword evidence="1" id="KW-0472">Membrane</keyword>